<keyword evidence="4" id="KW-1185">Reference proteome</keyword>
<dbReference type="EMBL" id="AGNL01010961">
    <property type="protein sequence ID" value="EJK68697.1"/>
    <property type="molecule type" value="Genomic_DNA"/>
</dbReference>
<sequence length="334" mass="35663">RACASPRIPGRSAHGQTMMPRGAGGWAPPDRPDGPAGVPEAEAHVDSSASILEAQLPYLIYGTAWKKSRTADLVSRALSAGFRFVDTACQPKHYDEKLVGEGWTSAARELGIRRDDLFLQTKFTAVRGQDPQTVPYDAGATLEEQVRQSVRVSLRNLQVNGLHRLPRPAQSHEDDGGDDDGLASVRGVRGLGGGRPAGHLELLRPPDVQGPVRPVRGQAEGPAESLLRRLRLRRRPSRVLRGERRDLPELLDAVGEPEGPGLGGVEGGRGGEGTHAPDSDVRARDDAGAHSPGRHDGRGAHGGGHGVDAEDAGRRADTRLGGDREAVEDAWHTR</sequence>
<dbReference type="Gene3D" id="3.20.20.100">
    <property type="entry name" value="NADP-dependent oxidoreductase domain"/>
    <property type="match status" value="1"/>
</dbReference>
<evidence type="ECO:0000313" key="3">
    <source>
        <dbReference type="EMBL" id="EJK68697.1"/>
    </source>
</evidence>
<feature type="region of interest" description="Disordered" evidence="1">
    <location>
        <begin position="250"/>
        <end position="334"/>
    </location>
</feature>
<dbReference type="InterPro" id="IPR023210">
    <property type="entry name" value="NADP_OxRdtase_dom"/>
</dbReference>
<dbReference type="InterPro" id="IPR036812">
    <property type="entry name" value="NAD(P)_OxRdtase_dom_sf"/>
</dbReference>
<proteinExistence type="predicted"/>
<accession>K0TDW0</accession>
<dbReference type="Pfam" id="PF00248">
    <property type="entry name" value="Aldo_ket_red"/>
    <property type="match status" value="1"/>
</dbReference>
<organism evidence="3 4">
    <name type="scientific">Thalassiosira oceanica</name>
    <name type="common">Marine diatom</name>
    <dbReference type="NCBI Taxonomy" id="159749"/>
    <lineage>
        <taxon>Eukaryota</taxon>
        <taxon>Sar</taxon>
        <taxon>Stramenopiles</taxon>
        <taxon>Ochrophyta</taxon>
        <taxon>Bacillariophyta</taxon>
        <taxon>Coscinodiscophyceae</taxon>
        <taxon>Thalassiosirophycidae</taxon>
        <taxon>Thalassiosirales</taxon>
        <taxon>Thalassiosiraceae</taxon>
        <taxon>Thalassiosira</taxon>
    </lineage>
</organism>
<dbReference type="SUPFAM" id="SSF51430">
    <property type="entry name" value="NAD(P)-linked oxidoreductase"/>
    <property type="match status" value="1"/>
</dbReference>
<evidence type="ECO:0000313" key="4">
    <source>
        <dbReference type="Proteomes" id="UP000266841"/>
    </source>
</evidence>
<feature type="region of interest" description="Disordered" evidence="1">
    <location>
        <begin position="1"/>
        <end position="41"/>
    </location>
</feature>
<feature type="compositionally biased region" description="Basic and acidic residues" evidence="1">
    <location>
        <begin position="275"/>
        <end position="299"/>
    </location>
</feature>
<gene>
    <name evidence="3" type="ORF">THAOC_10100</name>
</gene>
<dbReference type="AlphaFoldDB" id="K0TDW0"/>
<evidence type="ECO:0000259" key="2">
    <source>
        <dbReference type="Pfam" id="PF00248"/>
    </source>
</evidence>
<evidence type="ECO:0000256" key="1">
    <source>
        <dbReference type="SAM" id="MobiDB-lite"/>
    </source>
</evidence>
<comment type="caution">
    <text evidence="3">The sequence shown here is derived from an EMBL/GenBank/DDBJ whole genome shotgun (WGS) entry which is preliminary data.</text>
</comment>
<feature type="compositionally biased region" description="Basic and acidic residues" evidence="1">
    <location>
        <begin position="307"/>
        <end position="334"/>
    </location>
</feature>
<protein>
    <recommendedName>
        <fullName evidence="2">NADP-dependent oxidoreductase domain-containing protein</fullName>
    </recommendedName>
</protein>
<feature type="region of interest" description="Disordered" evidence="1">
    <location>
        <begin position="161"/>
        <end position="222"/>
    </location>
</feature>
<dbReference type="eggNOG" id="KOG1577">
    <property type="taxonomic scope" value="Eukaryota"/>
</dbReference>
<feature type="domain" description="NADP-dependent oxidoreductase" evidence="2">
    <location>
        <begin position="66"/>
        <end position="160"/>
    </location>
</feature>
<reference evidence="3 4" key="1">
    <citation type="journal article" date="2012" name="Genome Biol.">
        <title>Genome and low-iron response of an oceanic diatom adapted to chronic iron limitation.</title>
        <authorList>
            <person name="Lommer M."/>
            <person name="Specht M."/>
            <person name="Roy A.S."/>
            <person name="Kraemer L."/>
            <person name="Andreson R."/>
            <person name="Gutowska M.A."/>
            <person name="Wolf J."/>
            <person name="Bergner S.V."/>
            <person name="Schilhabel M.B."/>
            <person name="Klostermeier U.C."/>
            <person name="Beiko R.G."/>
            <person name="Rosenstiel P."/>
            <person name="Hippler M."/>
            <person name="Laroche J."/>
        </authorList>
    </citation>
    <scope>NUCLEOTIDE SEQUENCE [LARGE SCALE GENOMIC DNA]</scope>
    <source>
        <strain evidence="3 4">CCMP1005</strain>
    </source>
</reference>
<dbReference type="OrthoDB" id="416253at2759"/>
<name>K0TDW0_THAOC</name>
<feature type="compositionally biased region" description="Gly residues" evidence="1">
    <location>
        <begin position="258"/>
        <end position="273"/>
    </location>
</feature>
<dbReference type="Proteomes" id="UP000266841">
    <property type="component" value="Unassembled WGS sequence"/>
</dbReference>
<feature type="non-terminal residue" evidence="3">
    <location>
        <position position="1"/>
    </location>
</feature>